<evidence type="ECO:0000313" key="3">
    <source>
        <dbReference type="EMBL" id="OEU17444.1"/>
    </source>
</evidence>
<keyword evidence="4" id="KW-1185">Reference proteome</keyword>
<name>A0A1E7FH41_9STRA</name>
<feature type="transmembrane region" description="Helical" evidence="2">
    <location>
        <begin position="101"/>
        <end position="121"/>
    </location>
</feature>
<evidence type="ECO:0000256" key="2">
    <source>
        <dbReference type="SAM" id="Phobius"/>
    </source>
</evidence>
<gene>
    <name evidence="3" type="ORF">FRACYDRAFT_237862</name>
</gene>
<dbReference type="Proteomes" id="UP000095751">
    <property type="component" value="Unassembled WGS sequence"/>
</dbReference>
<feature type="region of interest" description="Disordered" evidence="1">
    <location>
        <begin position="1"/>
        <end position="72"/>
    </location>
</feature>
<accession>A0A1E7FH41</accession>
<dbReference type="KEGG" id="fcy:FRACYDRAFT_237862"/>
<feature type="region of interest" description="Disordered" evidence="1">
    <location>
        <begin position="351"/>
        <end position="387"/>
    </location>
</feature>
<dbReference type="OrthoDB" id="49431at2759"/>
<organism evidence="3 4">
    <name type="scientific">Fragilariopsis cylindrus CCMP1102</name>
    <dbReference type="NCBI Taxonomy" id="635003"/>
    <lineage>
        <taxon>Eukaryota</taxon>
        <taxon>Sar</taxon>
        <taxon>Stramenopiles</taxon>
        <taxon>Ochrophyta</taxon>
        <taxon>Bacillariophyta</taxon>
        <taxon>Bacillariophyceae</taxon>
        <taxon>Bacillariophycidae</taxon>
        <taxon>Bacillariales</taxon>
        <taxon>Bacillariaceae</taxon>
        <taxon>Fragilariopsis</taxon>
    </lineage>
</organism>
<proteinExistence type="predicted"/>
<dbReference type="PANTHER" id="PTHR20916">
    <property type="entry name" value="CYSTEINE AND GLYCINE-RICH PROTEIN 2 BINDING PROTEIN"/>
    <property type="match status" value="1"/>
</dbReference>
<sequence length="630" mass="66954">MSGPLNFKAHTTNGGSYGTNSTGSASGSSSNNNNNNSNTTTRRQRRNPSDYGPFSSPHGSVDDHNNPTASFPPYAELPFTSLKRRRQLQDNNSFVKWAMRAVLLSPVVVLVLWSVAAVMFATTHTHQVAQTQQQRNGNSNTNSSNKSNVRQQSQRRGIRRMFGNGSNNNNNNNNYVQPNVVYSMQSDNTDLQQLQQQQFQDNQGNLIYNVNGNTMMMVPQQQQQLQGIPLAGSTLNVIGGQQSMPAAGQFVTATGNYQQQAVPLQPQGQQIPVFPLGSTSNQQQILQPVQVPAPQQAAAAAAYTAVQPQQVLTAQQQQQQQQIPIASLDNTVVAAATDYAIQTAMQQPMTTSTAGLTDNNNSNNVVMQQQPQQQLQMSSDSTTTGTSSVAGEIIQDQLLQGSPSKQAVYFYDPKDTTMSQTGDILQLPTLVYDAYGNAIPLTELHQQAAPIYVQPPILGSGSSSSSGTGAGAAASTSTTASDYINVVKAAVINPPELLLSKSAPLLGATNGSESAVVGVASSNPDLVLLSESTPLGASIMPQAWGSSTSQDQTIIIATVAVMALLVGALSARRLRSKSFLSSCIENETLEDDVAYDDAYTTTAAASGAVGADSSYNTFGGWKGDLEKFDV</sequence>
<dbReference type="EMBL" id="KV784357">
    <property type="protein sequence ID" value="OEU17444.1"/>
    <property type="molecule type" value="Genomic_DNA"/>
</dbReference>
<feature type="region of interest" description="Disordered" evidence="1">
    <location>
        <begin position="128"/>
        <end position="155"/>
    </location>
</feature>
<evidence type="ECO:0000256" key="1">
    <source>
        <dbReference type="SAM" id="MobiDB-lite"/>
    </source>
</evidence>
<keyword evidence="2" id="KW-0812">Transmembrane</keyword>
<keyword evidence="2" id="KW-0472">Membrane</keyword>
<reference evidence="3 4" key="1">
    <citation type="submission" date="2016-09" db="EMBL/GenBank/DDBJ databases">
        <title>Extensive genetic diversity and differential bi-allelic expression allows diatom success in the polar Southern Ocean.</title>
        <authorList>
            <consortium name="DOE Joint Genome Institute"/>
            <person name="Mock T."/>
            <person name="Otillar R.P."/>
            <person name="Strauss J."/>
            <person name="Dupont C."/>
            <person name="Frickenhaus S."/>
            <person name="Maumus F."/>
            <person name="Mcmullan M."/>
            <person name="Sanges R."/>
            <person name="Schmutz J."/>
            <person name="Toseland A."/>
            <person name="Valas R."/>
            <person name="Veluchamy A."/>
            <person name="Ward B.J."/>
            <person name="Allen A."/>
            <person name="Barry K."/>
            <person name="Falciatore A."/>
            <person name="Ferrante M."/>
            <person name="Fortunato A.E."/>
            <person name="Gloeckner G."/>
            <person name="Gruber A."/>
            <person name="Hipkin R."/>
            <person name="Janech M."/>
            <person name="Kroth P."/>
            <person name="Leese F."/>
            <person name="Lindquist E."/>
            <person name="Lyon B.R."/>
            <person name="Martin J."/>
            <person name="Mayer C."/>
            <person name="Parker M."/>
            <person name="Quesneville H."/>
            <person name="Raymond J."/>
            <person name="Uhlig C."/>
            <person name="Valentin K.U."/>
            <person name="Worden A.Z."/>
            <person name="Armbrust E.V."/>
            <person name="Bowler C."/>
            <person name="Green B."/>
            <person name="Moulton V."/>
            <person name="Van Oosterhout C."/>
            <person name="Grigoriev I."/>
        </authorList>
    </citation>
    <scope>NUCLEOTIDE SEQUENCE [LARGE SCALE GENOMIC DNA]</scope>
    <source>
        <strain evidence="3 4">CCMP1102</strain>
    </source>
</reference>
<feature type="compositionally biased region" description="Low complexity" evidence="1">
    <location>
        <begin position="358"/>
        <end position="387"/>
    </location>
</feature>
<feature type="compositionally biased region" description="Low complexity" evidence="1">
    <location>
        <begin position="128"/>
        <end position="148"/>
    </location>
</feature>
<dbReference type="GO" id="GO:0004402">
    <property type="term" value="F:histone acetyltransferase activity"/>
    <property type="evidence" value="ECO:0007669"/>
    <property type="project" value="TreeGrafter"/>
</dbReference>
<keyword evidence="2" id="KW-1133">Transmembrane helix</keyword>
<protein>
    <submittedName>
        <fullName evidence="3">Uncharacterized protein</fullName>
    </submittedName>
</protein>
<dbReference type="InParanoid" id="A0A1E7FH41"/>
<dbReference type="AlphaFoldDB" id="A0A1E7FH41"/>
<dbReference type="PANTHER" id="PTHR20916:SF26">
    <property type="entry name" value="CYSTEINE-RICH PROTEIN 2-BINDING PROTEIN"/>
    <property type="match status" value="1"/>
</dbReference>
<feature type="compositionally biased region" description="Low complexity" evidence="1">
    <location>
        <begin position="11"/>
        <end position="41"/>
    </location>
</feature>
<evidence type="ECO:0000313" key="4">
    <source>
        <dbReference type="Proteomes" id="UP000095751"/>
    </source>
</evidence>